<feature type="transmembrane region" description="Helical" evidence="1">
    <location>
        <begin position="119"/>
        <end position="139"/>
    </location>
</feature>
<gene>
    <name evidence="2" type="ORF">VN24_25735</name>
</gene>
<feature type="transmembrane region" description="Helical" evidence="1">
    <location>
        <begin position="260"/>
        <end position="280"/>
    </location>
</feature>
<protein>
    <recommendedName>
        <fullName evidence="4">Citrate transporter-like domain-containing protein</fullName>
    </recommendedName>
</protein>
<feature type="transmembrane region" description="Helical" evidence="1">
    <location>
        <begin position="425"/>
        <end position="442"/>
    </location>
</feature>
<name>A0A0D5NQ92_9BACL</name>
<proteinExistence type="predicted"/>
<dbReference type="Proteomes" id="UP000032633">
    <property type="component" value="Chromosome"/>
</dbReference>
<dbReference type="EMBL" id="CP011058">
    <property type="protein sequence ID" value="AJY77340.1"/>
    <property type="molecule type" value="Genomic_DNA"/>
</dbReference>
<evidence type="ECO:0008006" key="4">
    <source>
        <dbReference type="Google" id="ProtNLM"/>
    </source>
</evidence>
<evidence type="ECO:0000313" key="3">
    <source>
        <dbReference type="Proteomes" id="UP000032633"/>
    </source>
</evidence>
<dbReference type="HOGENOM" id="CLU_038679_0_0_9"/>
<feature type="transmembrane region" description="Helical" evidence="1">
    <location>
        <begin position="191"/>
        <end position="212"/>
    </location>
</feature>
<sequence length="443" mass="49004">MRSYFILSICFLFLVQYFVQAPWLQLLLAAAAIIAFIGSITLARTVPRIFSALMFAAGIVFTVLKGQDLNAAATAINSNLPLLTLLVLVPLLSIPFKLGGYFDSILVYLQRLNNSPRKMFMGITAVLFFLGPILNIGSIRIVHELLKDLKLNASFLAKAYLVGFSTTILWSPYYAAVGVTLLYLHVSVGSYMSYGIGLALLFLVSGNVLFAIRSKKQKQELTEEQFVPVKPIDRKRLRQLPFIIAALMLITISAESVTHWSMLVLVSLAAILFPVVWGFATRQWQPLKRQITDYRDKAVPMMNNEIIMYISAGFFGQSFRGTSLGDGINTFMIRLSDISFLLFALFVLVTMVVVTFIGIHQVVIVTILATQMDPAALGTTKEILAMVIMLAWSAASVLSPINPINLLVSTLVKRSSLQIGIRDNGVYLLVVCTIGIALLTYFH</sequence>
<evidence type="ECO:0000313" key="2">
    <source>
        <dbReference type="EMBL" id="AJY77340.1"/>
    </source>
</evidence>
<feature type="transmembrane region" description="Helical" evidence="1">
    <location>
        <begin position="383"/>
        <end position="404"/>
    </location>
</feature>
<dbReference type="PATRIC" id="fig|1126833.4.peg.5657"/>
<feature type="transmembrane region" description="Helical" evidence="1">
    <location>
        <begin position="79"/>
        <end position="99"/>
    </location>
</feature>
<dbReference type="AlphaFoldDB" id="A0A0D5NQ92"/>
<feature type="transmembrane region" description="Helical" evidence="1">
    <location>
        <begin position="160"/>
        <end position="185"/>
    </location>
</feature>
<accession>A0A0D5NQ92</accession>
<dbReference type="KEGG" id="pbj:VN24_25735"/>
<feature type="transmembrane region" description="Helical" evidence="1">
    <location>
        <begin position="49"/>
        <end position="67"/>
    </location>
</feature>
<reference evidence="3" key="2">
    <citation type="submission" date="2015-03" db="EMBL/GenBank/DDBJ databases">
        <title>Genome sequence of Paenibacillus beijingensis strain DSM 24997T.</title>
        <authorList>
            <person name="Kwak Y."/>
            <person name="Shin J.-H."/>
        </authorList>
    </citation>
    <scope>NUCLEOTIDE SEQUENCE [LARGE SCALE GENOMIC DNA]</scope>
    <source>
        <strain evidence="3">DSM 24997</strain>
    </source>
</reference>
<keyword evidence="1" id="KW-0472">Membrane</keyword>
<dbReference type="RefSeq" id="WP_045672765.1">
    <property type="nucleotide sequence ID" value="NZ_CP011058.1"/>
</dbReference>
<keyword evidence="3" id="KW-1185">Reference proteome</keyword>
<organism evidence="2 3">
    <name type="scientific">Paenibacillus beijingensis</name>
    <dbReference type="NCBI Taxonomy" id="1126833"/>
    <lineage>
        <taxon>Bacteria</taxon>
        <taxon>Bacillati</taxon>
        <taxon>Bacillota</taxon>
        <taxon>Bacilli</taxon>
        <taxon>Bacillales</taxon>
        <taxon>Paenibacillaceae</taxon>
        <taxon>Paenibacillus</taxon>
    </lineage>
</organism>
<keyword evidence="1" id="KW-0812">Transmembrane</keyword>
<feature type="transmembrane region" description="Helical" evidence="1">
    <location>
        <begin position="21"/>
        <end position="43"/>
    </location>
</feature>
<feature type="transmembrane region" description="Helical" evidence="1">
    <location>
        <begin position="237"/>
        <end position="254"/>
    </location>
</feature>
<dbReference type="OrthoDB" id="3171527at2"/>
<keyword evidence="1" id="KW-1133">Transmembrane helix</keyword>
<feature type="transmembrane region" description="Helical" evidence="1">
    <location>
        <begin position="340"/>
        <end position="363"/>
    </location>
</feature>
<evidence type="ECO:0000256" key="1">
    <source>
        <dbReference type="SAM" id="Phobius"/>
    </source>
</evidence>
<reference evidence="2 3" key="1">
    <citation type="journal article" date="2015" name="J. Biotechnol.">
        <title>Complete genome sequence of Paenibacillus beijingensis 7188(T) (=DSM 24997(T)), a novel rhizobacterium from jujube garden soil.</title>
        <authorList>
            <person name="Kwak Y."/>
            <person name="Shin J.H."/>
        </authorList>
    </citation>
    <scope>NUCLEOTIDE SEQUENCE [LARGE SCALE GENOMIC DNA]</scope>
    <source>
        <strain evidence="2 3">DSM 24997</strain>
    </source>
</reference>